<organism evidence="2">
    <name type="scientific">Siphoviridae sp. ctZZK17</name>
    <dbReference type="NCBI Taxonomy" id="2826384"/>
    <lineage>
        <taxon>Viruses</taxon>
        <taxon>Duplodnaviria</taxon>
        <taxon>Heunggongvirae</taxon>
        <taxon>Uroviricota</taxon>
        <taxon>Caudoviricetes</taxon>
    </lineage>
</organism>
<evidence type="ECO:0000256" key="1">
    <source>
        <dbReference type="SAM" id="Phobius"/>
    </source>
</evidence>
<dbReference type="EMBL" id="BK014947">
    <property type="protein sequence ID" value="DAD83917.1"/>
    <property type="molecule type" value="Genomic_DNA"/>
</dbReference>
<feature type="transmembrane region" description="Helical" evidence="1">
    <location>
        <begin position="33"/>
        <end position="55"/>
    </location>
</feature>
<keyword evidence="1" id="KW-0812">Transmembrane</keyword>
<evidence type="ECO:0000313" key="2">
    <source>
        <dbReference type="EMBL" id="DAD83917.1"/>
    </source>
</evidence>
<sequence length="58" mass="6039">MGKRFCGVISAAGFLLLIGTAGASDQDLIPLSRIIWQSLTGLALFAGAGTLGGFIEWR</sequence>
<reference evidence="2" key="1">
    <citation type="journal article" date="2021" name="Proc. Natl. Acad. Sci. U.S.A.">
        <title>A Catalog of Tens of Thousands of Viruses from Human Metagenomes Reveals Hidden Associations with Chronic Diseases.</title>
        <authorList>
            <person name="Tisza M.J."/>
            <person name="Buck C.B."/>
        </authorList>
    </citation>
    <scope>NUCLEOTIDE SEQUENCE</scope>
    <source>
        <strain evidence="2">CtZZK17</strain>
    </source>
</reference>
<name>A0A8S5MNG8_9CAUD</name>
<keyword evidence="1" id="KW-1133">Transmembrane helix</keyword>
<accession>A0A8S5MNG8</accession>
<protein>
    <submittedName>
        <fullName evidence="2">Uncharacterized protein</fullName>
    </submittedName>
</protein>
<proteinExistence type="predicted"/>
<keyword evidence="1" id="KW-0472">Membrane</keyword>